<dbReference type="InterPro" id="IPR021218">
    <property type="entry name" value="DUF2784"/>
</dbReference>
<comment type="caution">
    <text evidence="2">The sequence shown here is derived from an EMBL/GenBank/DDBJ whole genome shotgun (WGS) entry which is preliminary data.</text>
</comment>
<accession>A0A165FHB9</accession>
<dbReference type="Pfam" id="PF10861">
    <property type="entry name" value="DUF2784"/>
    <property type="match status" value="1"/>
</dbReference>
<feature type="transmembrane region" description="Helical" evidence="1">
    <location>
        <begin position="93"/>
        <end position="114"/>
    </location>
</feature>
<evidence type="ECO:0008006" key="4">
    <source>
        <dbReference type="Google" id="ProtNLM"/>
    </source>
</evidence>
<feature type="transmembrane region" description="Helical" evidence="1">
    <location>
        <begin position="6"/>
        <end position="28"/>
    </location>
</feature>
<organism evidence="2 3">
    <name type="scientific">Crenobacter luteus</name>
    <dbReference type="NCBI Taxonomy" id="1452487"/>
    <lineage>
        <taxon>Bacteria</taxon>
        <taxon>Pseudomonadati</taxon>
        <taxon>Pseudomonadota</taxon>
        <taxon>Betaproteobacteria</taxon>
        <taxon>Neisseriales</taxon>
        <taxon>Neisseriaceae</taxon>
        <taxon>Crenobacter</taxon>
    </lineage>
</organism>
<gene>
    <name evidence="2" type="ORF">AVW16_08900</name>
</gene>
<dbReference type="STRING" id="1452487.AVW16_08900"/>
<dbReference type="AlphaFoldDB" id="A0A165FHB9"/>
<evidence type="ECO:0000256" key="1">
    <source>
        <dbReference type="SAM" id="Phobius"/>
    </source>
</evidence>
<name>A0A165FHB9_9NEIS</name>
<dbReference type="Proteomes" id="UP000076625">
    <property type="component" value="Unassembled WGS sequence"/>
</dbReference>
<keyword evidence="1" id="KW-0812">Transmembrane</keyword>
<reference evidence="3" key="1">
    <citation type="submission" date="2016-01" db="EMBL/GenBank/DDBJ databases">
        <title>Draft genome of Chromobacterium sp. F49.</title>
        <authorList>
            <person name="Hong K.W."/>
        </authorList>
    </citation>
    <scope>NUCLEOTIDE SEQUENCE [LARGE SCALE GENOMIC DNA]</scope>
    <source>
        <strain evidence="3">CN10</strain>
    </source>
</reference>
<keyword evidence="1" id="KW-1133">Transmembrane helix</keyword>
<dbReference type="RefSeq" id="WP_066611144.1">
    <property type="nucleotide sequence ID" value="NZ_LQQU01000015.1"/>
</dbReference>
<keyword evidence="3" id="KW-1185">Reference proteome</keyword>
<protein>
    <recommendedName>
        <fullName evidence="4">DUF2784 domain-containing protein</fullName>
    </recommendedName>
</protein>
<keyword evidence="1" id="KW-0472">Membrane</keyword>
<evidence type="ECO:0000313" key="2">
    <source>
        <dbReference type="EMBL" id="KZE33274.1"/>
    </source>
</evidence>
<dbReference type="EMBL" id="LQQU01000015">
    <property type="protein sequence ID" value="KZE33274.1"/>
    <property type="molecule type" value="Genomic_DNA"/>
</dbReference>
<dbReference type="OrthoDB" id="370375at2"/>
<proteinExistence type="predicted"/>
<evidence type="ECO:0000313" key="3">
    <source>
        <dbReference type="Proteomes" id="UP000076625"/>
    </source>
</evidence>
<sequence length="126" mass="13637">MGWRLAADAVLVVHLAFIVFVLLGGLAVRRWPRLAWLHLPAVAWGVTVELTQGVCPLTPLENALRRAAGDAGYAGGFVEHYLLALIYPDGLAAGHQLALGLAVLAVNALVYLPWLRSRRRQHKGDG</sequence>